<accession>A0A6B0V3M4</accession>
<proteinExistence type="predicted"/>
<sequence>MCFFSPLKRVILNKPILLHASDCTSCECVPVDYVNTTKYLGIYFDSDLSWNSHLFYIMKKLRAASCTLYNIRTFIPMSTRRLIVHALVYSVIRYGITLFGQCTNLLETKVNSLLKGILRSVAYGSNIQTSDNIFDDLSLPSFRALFMHTVILRHYWDNTFKVPNVVCRELRKVAPYATPRISTHLGTHIRSYYVPNTFNKLPPVLSDITSRGKIKRKLKTMCSSIG</sequence>
<dbReference type="EMBL" id="GIFC01014624">
    <property type="protein sequence ID" value="MXU96707.1"/>
    <property type="molecule type" value="Transcribed_RNA"/>
</dbReference>
<reference evidence="1" key="1">
    <citation type="submission" date="2019-12" db="EMBL/GenBank/DDBJ databases">
        <title>An insight into the sialome of adult female Ixodes ricinus ticks feeding for 6 days.</title>
        <authorList>
            <person name="Perner J."/>
            <person name="Ribeiro J.M.C."/>
        </authorList>
    </citation>
    <scope>NUCLEOTIDE SEQUENCE</scope>
    <source>
        <strain evidence="1">Semi-engorged</strain>
        <tissue evidence="1">Salivary glands</tissue>
    </source>
</reference>
<protein>
    <submittedName>
        <fullName evidence="1">Putative tick transposon</fullName>
    </submittedName>
</protein>
<evidence type="ECO:0000313" key="1">
    <source>
        <dbReference type="EMBL" id="MXU96707.1"/>
    </source>
</evidence>
<name>A0A6B0V3M4_IXORI</name>
<organism evidence="1">
    <name type="scientific">Ixodes ricinus</name>
    <name type="common">Common tick</name>
    <name type="synonym">Acarus ricinus</name>
    <dbReference type="NCBI Taxonomy" id="34613"/>
    <lineage>
        <taxon>Eukaryota</taxon>
        <taxon>Metazoa</taxon>
        <taxon>Ecdysozoa</taxon>
        <taxon>Arthropoda</taxon>
        <taxon>Chelicerata</taxon>
        <taxon>Arachnida</taxon>
        <taxon>Acari</taxon>
        <taxon>Parasitiformes</taxon>
        <taxon>Ixodida</taxon>
        <taxon>Ixodoidea</taxon>
        <taxon>Ixodidae</taxon>
        <taxon>Ixodinae</taxon>
        <taxon>Ixodes</taxon>
    </lineage>
</organism>
<dbReference type="AlphaFoldDB" id="A0A6B0V3M4"/>